<keyword evidence="4 9" id="KW-0479">Metal-binding</keyword>
<dbReference type="eggNOG" id="COG0720">
    <property type="taxonomic scope" value="Bacteria"/>
</dbReference>
<dbReference type="OrthoDB" id="9804698at2"/>
<evidence type="ECO:0000313" key="13">
    <source>
        <dbReference type="Proteomes" id="UP000029989"/>
    </source>
</evidence>
<evidence type="ECO:0000256" key="4">
    <source>
        <dbReference type="ARBA" id="ARBA00022723"/>
    </source>
</evidence>
<gene>
    <name evidence="12" type="ORF">N799_13345</name>
</gene>
<evidence type="ECO:0000256" key="11">
    <source>
        <dbReference type="PIRSR" id="PIRSR006113-2"/>
    </source>
</evidence>
<dbReference type="Proteomes" id="UP000029989">
    <property type="component" value="Unassembled WGS sequence"/>
</dbReference>
<comment type="catalytic activity">
    <reaction evidence="8 9">
        <text>7,8-dihydroneopterin 3'-triphosphate + H2O = 6-carboxy-5,6,7,8-tetrahydropterin + triphosphate + acetaldehyde + 2 H(+)</text>
        <dbReference type="Rhea" id="RHEA:27966"/>
        <dbReference type="ChEBI" id="CHEBI:15343"/>
        <dbReference type="ChEBI" id="CHEBI:15377"/>
        <dbReference type="ChEBI" id="CHEBI:15378"/>
        <dbReference type="ChEBI" id="CHEBI:18036"/>
        <dbReference type="ChEBI" id="CHEBI:58462"/>
        <dbReference type="ChEBI" id="CHEBI:61032"/>
        <dbReference type="EC" id="4.1.2.50"/>
    </reaction>
</comment>
<feature type="binding site" evidence="11">
    <location>
        <position position="28"/>
    </location>
    <ligand>
        <name>Zn(2+)</name>
        <dbReference type="ChEBI" id="CHEBI:29105"/>
    </ligand>
</feature>
<dbReference type="UniPathway" id="UPA00391"/>
<feature type="binding site" evidence="11">
    <location>
        <position position="13"/>
    </location>
    <ligand>
        <name>Zn(2+)</name>
        <dbReference type="ChEBI" id="CHEBI:29105"/>
    </ligand>
</feature>
<dbReference type="PANTHER" id="PTHR12589:SF7">
    <property type="entry name" value="6-PYRUVOYL TETRAHYDROBIOPTERIN SYNTHASE"/>
    <property type="match status" value="1"/>
</dbReference>
<dbReference type="NCBIfam" id="TIGR03367">
    <property type="entry name" value="queuosine_QueD"/>
    <property type="match status" value="1"/>
</dbReference>
<dbReference type="InterPro" id="IPR038418">
    <property type="entry name" value="6-PTP_synth/QueD_sf"/>
</dbReference>
<keyword evidence="13" id="KW-1185">Reference proteome</keyword>
<dbReference type="FunFam" id="3.30.479.10:FF:000001">
    <property type="entry name" value="6-carboxy-5,6,7,8-tetrahydropterin synthase"/>
    <property type="match status" value="1"/>
</dbReference>
<evidence type="ECO:0000256" key="8">
    <source>
        <dbReference type="ARBA" id="ARBA00048807"/>
    </source>
</evidence>
<dbReference type="Gene3D" id="3.30.479.10">
    <property type="entry name" value="6-pyruvoyl tetrahydropterin synthase/QueD"/>
    <property type="match status" value="1"/>
</dbReference>
<keyword evidence="6 9" id="KW-0862">Zinc</keyword>
<feature type="active site" description="Proton acceptor" evidence="10">
    <location>
        <position position="24"/>
    </location>
</feature>
<dbReference type="GO" id="GO:0046872">
    <property type="term" value="F:metal ion binding"/>
    <property type="evidence" value="ECO:0007669"/>
    <property type="project" value="UniProtKB-KW"/>
</dbReference>
<evidence type="ECO:0000256" key="3">
    <source>
        <dbReference type="ARBA" id="ARBA00018141"/>
    </source>
</evidence>
<dbReference type="InterPro" id="IPR007115">
    <property type="entry name" value="6-PTP_synth/QueD"/>
</dbReference>
<dbReference type="SUPFAM" id="SSF55620">
    <property type="entry name" value="Tetrahydrobiopterin biosynthesis enzymes-like"/>
    <property type="match status" value="1"/>
</dbReference>
<comment type="pathway">
    <text evidence="1 9">Purine metabolism; 7-cyano-7-deazaguanine biosynthesis.</text>
</comment>
<feature type="active site" description="Charge relay system" evidence="10">
    <location>
        <position position="68"/>
    </location>
</feature>
<keyword evidence="5 9" id="KW-0671">Queuosine biosynthesis</keyword>
<accession>A0A0A0F146</accession>
<evidence type="ECO:0000256" key="2">
    <source>
        <dbReference type="ARBA" id="ARBA00008900"/>
    </source>
</evidence>
<dbReference type="Pfam" id="PF01242">
    <property type="entry name" value="PTPS"/>
    <property type="match status" value="1"/>
</dbReference>
<dbReference type="STRING" id="913325.N799_13345"/>
<evidence type="ECO:0000256" key="5">
    <source>
        <dbReference type="ARBA" id="ARBA00022785"/>
    </source>
</evidence>
<sequence>MDIFKTFTLEAAHRLPNVPEGHKCARLHGHSFRVEIHLRGDIGADTGWVMDFADVKRAFQPLYDRLDHHYLNDIEGLENPTSERLAVWIWERLKPALPLLAEVVVHETCTSGCRYRGDQSQA</sequence>
<dbReference type="EC" id="4.-.-.-" evidence="9"/>
<keyword evidence="7 9" id="KW-0456">Lyase</keyword>
<dbReference type="AlphaFoldDB" id="A0A0A0F146"/>
<comment type="similarity">
    <text evidence="2 9">Belongs to the PTPS family. QueD subfamily.</text>
</comment>
<evidence type="ECO:0000313" key="12">
    <source>
        <dbReference type="EMBL" id="KGM56846.1"/>
    </source>
</evidence>
<dbReference type="PIRSF" id="PIRSF006113">
    <property type="entry name" value="PTP_synth"/>
    <property type="match status" value="1"/>
</dbReference>
<organism evidence="12 13">
    <name type="scientific">Lysobacter arseniciresistens ZS79</name>
    <dbReference type="NCBI Taxonomy" id="913325"/>
    <lineage>
        <taxon>Bacteria</taxon>
        <taxon>Pseudomonadati</taxon>
        <taxon>Pseudomonadota</taxon>
        <taxon>Gammaproteobacteria</taxon>
        <taxon>Lysobacterales</taxon>
        <taxon>Lysobacteraceae</taxon>
        <taxon>Novilysobacter</taxon>
    </lineage>
</organism>
<evidence type="ECO:0000256" key="9">
    <source>
        <dbReference type="PIRNR" id="PIRNR006113"/>
    </source>
</evidence>
<feature type="active site" description="Charge relay system" evidence="10">
    <location>
        <position position="107"/>
    </location>
</feature>
<dbReference type="PANTHER" id="PTHR12589">
    <property type="entry name" value="PYRUVOYL TETRAHYDROBIOPTERIN SYNTHASE"/>
    <property type="match status" value="1"/>
</dbReference>
<evidence type="ECO:0000256" key="7">
    <source>
        <dbReference type="ARBA" id="ARBA00023239"/>
    </source>
</evidence>
<dbReference type="GO" id="GO:0008616">
    <property type="term" value="P:tRNA queuosine(34) biosynthetic process"/>
    <property type="evidence" value="ECO:0007669"/>
    <property type="project" value="UniProtKB-KW"/>
</dbReference>
<evidence type="ECO:0000256" key="6">
    <source>
        <dbReference type="ARBA" id="ARBA00022833"/>
    </source>
</evidence>
<reference evidence="12 13" key="1">
    <citation type="journal article" date="2015" name="Stand. Genomic Sci.">
        <title>Genomic information of the arsenic-resistant bacterium Lysobacter arseniciresistens type strain ZS79(T) and comparison of Lysobacter draft genomes.</title>
        <authorList>
            <person name="Liu L."/>
            <person name="Zhang S."/>
            <person name="Luo M."/>
            <person name="Wang G."/>
        </authorList>
    </citation>
    <scope>NUCLEOTIDE SEQUENCE [LARGE SCALE GENOMIC DNA]</scope>
    <source>
        <strain evidence="12 13">ZS79</strain>
    </source>
</reference>
<proteinExistence type="inferred from homology"/>
<name>A0A0A0F146_9GAMM</name>
<protein>
    <recommendedName>
        <fullName evidence="3 9">6-carboxy-5,6,7,8-tetrahydropterin synthase</fullName>
        <ecNumber evidence="9">4.-.-.-</ecNumber>
    </recommendedName>
</protein>
<dbReference type="RefSeq" id="WP_036209496.1">
    <property type="nucleotide sequence ID" value="NZ_AVPT01000008.1"/>
</dbReference>
<evidence type="ECO:0000256" key="1">
    <source>
        <dbReference type="ARBA" id="ARBA00005061"/>
    </source>
</evidence>
<comment type="caution">
    <text evidence="12">The sequence shown here is derived from an EMBL/GenBank/DDBJ whole genome shotgun (WGS) entry which is preliminary data.</text>
</comment>
<dbReference type="GO" id="GO:0070497">
    <property type="term" value="F:6-carboxytetrahydropterin synthase activity"/>
    <property type="evidence" value="ECO:0007669"/>
    <property type="project" value="UniProtKB-EC"/>
</dbReference>
<feature type="binding site" evidence="11">
    <location>
        <position position="30"/>
    </location>
    <ligand>
        <name>Zn(2+)</name>
        <dbReference type="ChEBI" id="CHEBI:29105"/>
    </ligand>
</feature>
<evidence type="ECO:0000256" key="10">
    <source>
        <dbReference type="PIRSR" id="PIRSR006113-1"/>
    </source>
</evidence>
<comment type="cofactor">
    <cofactor evidence="9 11">
        <name>Zn(2+)</name>
        <dbReference type="ChEBI" id="CHEBI:29105"/>
    </cofactor>
    <text evidence="9 11">Binds 1 zinc ion per subunit.</text>
</comment>
<dbReference type="EMBL" id="AVPT01000008">
    <property type="protein sequence ID" value="KGM56846.1"/>
    <property type="molecule type" value="Genomic_DNA"/>
</dbReference>